<comment type="caution">
    <text evidence="3">The sequence shown here is derived from an EMBL/GenBank/DDBJ whole genome shotgun (WGS) entry which is preliminary data.</text>
</comment>
<dbReference type="EMBL" id="QVTD01000004">
    <property type="protein sequence ID" value="RFU64150.1"/>
    <property type="molecule type" value="Genomic_DNA"/>
</dbReference>
<dbReference type="AlphaFoldDB" id="A0A372LDJ2"/>
<dbReference type="OrthoDB" id="2731598at2"/>
<gene>
    <name evidence="3" type="ORF">D0466_09215</name>
</gene>
<reference evidence="3 4" key="1">
    <citation type="submission" date="2018-08" db="EMBL/GenBank/DDBJ databases">
        <title>Bacillus chawlae sp. nov., Bacillus glennii sp. nov., and Bacillus saganii sp. nov. Isolated from the Vehicle Assembly Building at Kennedy Space Center where the Viking Spacecraft were Assembled.</title>
        <authorList>
            <person name="Seuylemezian A."/>
            <person name="Vaishampayan P."/>
        </authorList>
    </citation>
    <scope>NUCLEOTIDE SEQUENCE [LARGE SCALE GENOMIC DNA]</scope>
    <source>
        <strain evidence="3 4">V44-8</strain>
    </source>
</reference>
<dbReference type="Proteomes" id="UP000262939">
    <property type="component" value="Unassembled WGS sequence"/>
</dbReference>
<protein>
    <submittedName>
        <fullName evidence="3">DUF3600 domain-containing protein</fullName>
    </submittedName>
</protein>
<keyword evidence="1" id="KW-1133">Transmembrane helix</keyword>
<evidence type="ECO:0000259" key="2">
    <source>
        <dbReference type="Pfam" id="PF12207"/>
    </source>
</evidence>
<evidence type="ECO:0000313" key="4">
    <source>
        <dbReference type="Proteomes" id="UP000262939"/>
    </source>
</evidence>
<dbReference type="Gene3D" id="1.10.3950.10">
    <property type="entry name" value="putative ecf-type sigma factor negative effector from bacillus cereus"/>
    <property type="match status" value="1"/>
</dbReference>
<keyword evidence="4" id="KW-1185">Reference proteome</keyword>
<feature type="transmembrane region" description="Helical" evidence="1">
    <location>
        <begin position="43"/>
        <end position="65"/>
    </location>
</feature>
<evidence type="ECO:0000256" key="1">
    <source>
        <dbReference type="SAM" id="Phobius"/>
    </source>
</evidence>
<sequence>MNLETQLMESLKERGKELIPTPELKMKVINNIDAVNRKVKKRLVIGVITATLLIPTGVFASQSFFADELYGSFENLKKHITNATMEGYLLFSAKLSQAKGDLGEEDYKQFKQLLDVLTSSKIKYGDRNGNIDYDQIPLKKVNQIRQALMMIQPYFDKLNGQKLSVDVLSPEEYNKYIEALMVYEKVLARSGLNPNEGPIEVNRVPTNLQKEFQESKTIIKYVDEKQAQ</sequence>
<proteinExistence type="predicted"/>
<keyword evidence="1" id="KW-0472">Membrane</keyword>
<dbReference type="InterPro" id="IPR022019">
    <property type="entry name" value="DUF3600"/>
</dbReference>
<evidence type="ECO:0000313" key="3">
    <source>
        <dbReference type="EMBL" id="RFU64150.1"/>
    </source>
</evidence>
<dbReference type="Pfam" id="PF12207">
    <property type="entry name" value="DUF3600"/>
    <property type="match status" value="1"/>
</dbReference>
<name>A0A372LDJ2_9BACI</name>
<keyword evidence="1" id="KW-0812">Transmembrane</keyword>
<accession>A0A372LDJ2</accession>
<dbReference type="InterPro" id="IPR038267">
    <property type="entry name" value="ECF_sigma_eff"/>
</dbReference>
<feature type="domain" description="DUF3600" evidence="2">
    <location>
        <begin position="63"/>
        <end position="225"/>
    </location>
</feature>
<organism evidence="3 4">
    <name type="scientific">Peribacillus glennii</name>
    <dbReference type="NCBI Taxonomy" id="2303991"/>
    <lineage>
        <taxon>Bacteria</taxon>
        <taxon>Bacillati</taxon>
        <taxon>Bacillota</taxon>
        <taxon>Bacilli</taxon>
        <taxon>Bacillales</taxon>
        <taxon>Bacillaceae</taxon>
        <taxon>Peribacillus</taxon>
    </lineage>
</organism>